<dbReference type="EMBL" id="WNWR01000201">
    <property type="protein sequence ID" value="KAE9989067.1"/>
    <property type="molecule type" value="Genomic_DNA"/>
</dbReference>
<evidence type="ECO:0000313" key="3">
    <source>
        <dbReference type="EMBL" id="KAE9989067.1"/>
    </source>
</evidence>
<evidence type="ECO:0000256" key="1">
    <source>
        <dbReference type="SAM" id="SignalP"/>
    </source>
</evidence>
<organism evidence="3 5">
    <name type="scientific">Venturia inaequalis</name>
    <name type="common">Apple scab fungus</name>
    <dbReference type="NCBI Taxonomy" id="5025"/>
    <lineage>
        <taxon>Eukaryota</taxon>
        <taxon>Fungi</taxon>
        <taxon>Dikarya</taxon>
        <taxon>Ascomycota</taxon>
        <taxon>Pezizomycotina</taxon>
        <taxon>Dothideomycetes</taxon>
        <taxon>Pleosporomycetidae</taxon>
        <taxon>Venturiales</taxon>
        <taxon>Venturiaceae</taxon>
        <taxon>Venturia</taxon>
    </lineage>
</organism>
<evidence type="ECO:0000313" key="5">
    <source>
        <dbReference type="Proteomes" id="UP000490939"/>
    </source>
</evidence>
<comment type="caution">
    <text evidence="3">The sequence shown here is derived from an EMBL/GenBank/DDBJ whole genome shotgun (WGS) entry which is preliminary data.</text>
</comment>
<dbReference type="Proteomes" id="UP000490939">
    <property type="component" value="Unassembled WGS sequence"/>
</dbReference>
<evidence type="ECO:0000313" key="4">
    <source>
        <dbReference type="Proteomes" id="UP000447873"/>
    </source>
</evidence>
<keyword evidence="1" id="KW-0732">Signal</keyword>
<reference evidence="3 5" key="1">
    <citation type="submission" date="2019-07" db="EMBL/GenBank/DDBJ databases">
        <title>Venturia inaequalis Genome Resource.</title>
        <authorList>
            <person name="Lichtner F.J."/>
        </authorList>
    </citation>
    <scope>NUCLEOTIDE SEQUENCE [LARGE SCALE GENOMIC DNA]</scope>
    <source>
        <strain evidence="2 4">120213</strain>
        <strain evidence="3 5">DMI_063113</strain>
    </source>
</reference>
<sequence>MRLTSTLLAAILAPSIHVSANSYKLCCCTKPTYPDELPDSRYYVDDPQSRYIHKWKTQCTHAATQTIVDAMYGHFAFTTHFWEGYKGTPRFKGQDYIYATAINGDDSKIGPKEMEGWCARQKTGRYCWTPNAKFGYNYTGESLQNNGIK</sequence>
<accession>A0A8H3ZD97</accession>
<evidence type="ECO:0000313" key="2">
    <source>
        <dbReference type="EMBL" id="KAE9981350.1"/>
    </source>
</evidence>
<protein>
    <submittedName>
        <fullName evidence="3">Uncharacterized protein</fullName>
    </submittedName>
</protein>
<feature type="chain" id="PRO_5044691205" evidence="1">
    <location>
        <begin position="21"/>
        <end position="149"/>
    </location>
</feature>
<dbReference type="AlphaFoldDB" id="A0A8H3ZD97"/>
<proteinExistence type="predicted"/>
<name>A0A8H3ZD97_VENIN</name>
<dbReference type="Proteomes" id="UP000447873">
    <property type="component" value="Unassembled WGS sequence"/>
</dbReference>
<gene>
    <name evidence="3" type="ORF">EG327_003121</name>
    <name evidence="2" type="ORF">EG328_011700</name>
</gene>
<feature type="signal peptide" evidence="1">
    <location>
        <begin position="1"/>
        <end position="20"/>
    </location>
</feature>
<dbReference type="EMBL" id="WNWS01000090">
    <property type="protein sequence ID" value="KAE9981350.1"/>
    <property type="molecule type" value="Genomic_DNA"/>
</dbReference>
<keyword evidence="5" id="KW-1185">Reference proteome</keyword>